<evidence type="ECO:0000313" key="1">
    <source>
        <dbReference type="EMBL" id="AEN92077.1"/>
    </source>
</evidence>
<gene>
    <name evidence="1" type="ORF">BMWSH_p10013</name>
</gene>
<dbReference type="AlphaFoldDB" id="A0A8D3X3U8"/>
<reference evidence="1 2" key="1">
    <citation type="journal article" date="2011" name="J. Bacteriol.">
        <title>Complete genome sequence of the industrial strain Bacillus megaterium WSH-002.</title>
        <authorList>
            <person name="Liu L."/>
            <person name="Li Y."/>
            <person name="Zhang J."/>
            <person name="Zou W."/>
            <person name="Zhou Z."/>
            <person name="Liu J."/>
            <person name="Li X."/>
            <person name="Wang L."/>
            <person name="Chen J."/>
        </authorList>
    </citation>
    <scope>NUCLEOTIDE SEQUENCE [LARGE SCALE GENOMIC DNA]</scope>
    <source>
        <strain evidence="2">WSH-002</strain>
        <plasmid evidence="1">WSH-002_p1</plasmid>
    </source>
</reference>
<evidence type="ECO:0000313" key="2">
    <source>
        <dbReference type="Proteomes" id="UP000001283"/>
    </source>
</evidence>
<organism evidence="1 2">
    <name type="scientific">Priestia megaterium (strain WSH-002)</name>
    <name type="common">Bacillus megaterium</name>
    <dbReference type="NCBI Taxonomy" id="1006007"/>
    <lineage>
        <taxon>Bacteria</taxon>
        <taxon>Bacillati</taxon>
        <taxon>Bacillota</taxon>
        <taxon>Bacilli</taxon>
        <taxon>Bacillales</taxon>
        <taxon>Bacillaceae</taxon>
        <taxon>Priestia</taxon>
    </lineage>
</organism>
<protein>
    <submittedName>
        <fullName evidence="1">Uncharacterized protein</fullName>
    </submittedName>
</protein>
<sequence length="43" mass="4742">MISHGCDMLGKAQQNNVFTSKKVVPRKLPVCRPAVDLKSKKST</sequence>
<keyword evidence="1" id="KW-0614">Plasmid</keyword>
<accession>A0A8D3X3U8</accession>
<proteinExistence type="predicted"/>
<dbReference type="KEGG" id="bmh:BMWSH_p10013"/>
<name>A0A8D3X3U8_PRIMW</name>
<dbReference type="Proteomes" id="UP000001283">
    <property type="component" value="Plasmid WSH-002_p1"/>
</dbReference>
<dbReference type="EMBL" id="CP003018">
    <property type="protein sequence ID" value="AEN92077.1"/>
    <property type="molecule type" value="Genomic_DNA"/>
</dbReference>
<geneLocation type="plasmid" evidence="1 2">
    <name>WSH-002_p1</name>
</geneLocation>